<dbReference type="AlphaFoldDB" id="A0A328NQ52"/>
<feature type="region of interest" description="Disordered" evidence="1">
    <location>
        <begin position="184"/>
        <end position="208"/>
    </location>
</feature>
<gene>
    <name evidence="2" type="ORF">PSN13_05206</name>
</gene>
<proteinExistence type="predicted"/>
<evidence type="ECO:0000256" key="1">
    <source>
        <dbReference type="SAM" id="MobiDB-lite"/>
    </source>
</evidence>
<dbReference type="Proteomes" id="UP000249419">
    <property type="component" value="Unassembled WGS sequence"/>
</dbReference>
<dbReference type="SUPFAM" id="SSF56784">
    <property type="entry name" value="HAD-like"/>
    <property type="match status" value="1"/>
</dbReference>
<protein>
    <recommendedName>
        <fullName evidence="4">Secreted protein</fullName>
    </recommendedName>
</protein>
<organism evidence="2 3">
    <name type="scientific">Micromonospora saelicesensis</name>
    <dbReference type="NCBI Taxonomy" id="285676"/>
    <lineage>
        <taxon>Bacteria</taxon>
        <taxon>Bacillati</taxon>
        <taxon>Actinomycetota</taxon>
        <taxon>Actinomycetes</taxon>
        <taxon>Micromonosporales</taxon>
        <taxon>Micromonosporaceae</taxon>
        <taxon>Micromonospora</taxon>
    </lineage>
</organism>
<evidence type="ECO:0000313" key="2">
    <source>
        <dbReference type="EMBL" id="RAO30007.1"/>
    </source>
</evidence>
<comment type="caution">
    <text evidence="2">The sequence shown here is derived from an EMBL/GenBank/DDBJ whole genome shotgun (WGS) entry which is preliminary data.</text>
</comment>
<dbReference type="InterPro" id="IPR036412">
    <property type="entry name" value="HAD-like_sf"/>
</dbReference>
<dbReference type="RefSeq" id="WP_258400605.1">
    <property type="nucleotide sequence ID" value="NZ_PYAG01000033.1"/>
</dbReference>
<name>A0A328NQ52_9ACTN</name>
<dbReference type="EMBL" id="PYAG01000033">
    <property type="protein sequence ID" value="RAO30007.1"/>
    <property type="molecule type" value="Genomic_DNA"/>
</dbReference>
<evidence type="ECO:0000313" key="3">
    <source>
        <dbReference type="Proteomes" id="UP000249419"/>
    </source>
</evidence>
<reference evidence="2 3" key="1">
    <citation type="submission" date="2018-03" db="EMBL/GenBank/DDBJ databases">
        <title>Defining the species Micromonospora saelicesensis and Micromonospora noduli under the framework of genomics.</title>
        <authorList>
            <person name="Riesco R."/>
            <person name="Trujillo M.E."/>
        </authorList>
    </citation>
    <scope>NUCLEOTIDE SEQUENCE [LARGE SCALE GENOMIC DNA]</scope>
    <source>
        <strain evidence="2 3">PSN13</strain>
    </source>
</reference>
<evidence type="ECO:0008006" key="4">
    <source>
        <dbReference type="Google" id="ProtNLM"/>
    </source>
</evidence>
<accession>A0A328NQ52</accession>
<sequence>MTSTRPLAHPISPPIVAIDVDGVLNPANPAHAETLGYRPHRYDGPGPNGRHVTGTVWLNPDHGPWLRELAEHAQPVWCTSWNHLVAEWIASHLGLPTTWPQVPVHSGGVRFGHQNKLSPLYAWAVRRPLAVLDDEFGGKDPTTADHRTADGAPTLLHPVDPYDGLRRADIDTVLTWLGQLQPGQTSAQPCHSPGFAGPAVIDAGPAPQ</sequence>